<dbReference type="KEGG" id="pdx:Psed_0011"/>
<dbReference type="AlphaFoldDB" id="F4D255"/>
<reference evidence="1 2" key="1">
    <citation type="journal article" date="2011" name="J. Bacteriol.">
        <title>Genome sequence of the 1,4-dioxane-degrading Pseudonocardia dioxanivorans strain CB1190.</title>
        <authorList>
            <person name="Sales C.M."/>
            <person name="Mahendra S."/>
            <person name="Grostern A."/>
            <person name="Parales R.E."/>
            <person name="Goodwin L.A."/>
            <person name="Woyke T."/>
            <person name="Nolan M."/>
            <person name="Lapidus A."/>
            <person name="Chertkov O."/>
            <person name="Ovchinnikova G."/>
            <person name="Sczyrba A."/>
            <person name="Alvarez-Cohen L."/>
        </authorList>
    </citation>
    <scope>NUCLEOTIDE SEQUENCE [LARGE SCALE GENOMIC DNA]</scope>
    <source>
        <strain evidence="2">ATCC 55486 / DSM 44775 / JCM 13855 / CB1190</strain>
    </source>
</reference>
<dbReference type="eggNOG" id="ENOG5033G6J">
    <property type="taxonomic scope" value="Bacteria"/>
</dbReference>
<evidence type="ECO:0000313" key="1">
    <source>
        <dbReference type="EMBL" id="AEA22296.1"/>
    </source>
</evidence>
<dbReference type="RefSeq" id="WP_013672238.1">
    <property type="nucleotide sequence ID" value="NC_015312.1"/>
</dbReference>
<protein>
    <submittedName>
        <fullName evidence="1">Uncharacterized protein</fullName>
    </submittedName>
</protein>
<proteinExistence type="predicted"/>
<dbReference type="OrthoDB" id="5175688at2"/>
<dbReference type="EMBL" id="CP002593">
    <property type="protein sequence ID" value="AEA22296.1"/>
    <property type="molecule type" value="Genomic_DNA"/>
</dbReference>
<name>F4D255_PSEUX</name>
<sequence>MNSTTPSGVTPKFRRSRQHLDDYNKAAKEYLERGPFEVYVDAQPGSGDAVYRVRVLEAPPEDLGLILGDVIHNARSGLDHIAHRLVEANGKSPDGAHFPVGKTGEESFRKAVKSGLGDASIPVREAVRAMRIYPGGGDEDLCNLHELDLADKHRLLTPVGMTLSSFDLLTRVNGVDVGPLTMLPRDPIFPIVEATEVMRIAEAARFVDTGPFSNDYSFRFGLAIEALLGPDGLPEPVGPAVERLISHAEDVAGQLLQLIL</sequence>
<dbReference type="Proteomes" id="UP000007809">
    <property type="component" value="Chromosome"/>
</dbReference>
<dbReference type="STRING" id="675635.Psed_0011"/>
<dbReference type="HOGENOM" id="CLU_1069075_0_0_11"/>
<evidence type="ECO:0000313" key="2">
    <source>
        <dbReference type="Proteomes" id="UP000007809"/>
    </source>
</evidence>
<accession>F4D255</accession>
<organism evidence="1 2">
    <name type="scientific">Pseudonocardia dioxanivorans (strain ATCC 55486 / DSM 44775 / JCM 13855 / CB1190)</name>
    <dbReference type="NCBI Taxonomy" id="675635"/>
    <lineage>
        <taxon>Bacteria</taxon>
        <taxon>Bacillati</taxon>
        <taxon>Actinomycetota</taxon>
        <taxon>Actinomycetes</taxon>
        <taxon>Pseudonocardiales</taxon>
        <taxon>Pseudonocardiaceae</taxon>
        <taxon>Pseudonocardia</taxon>
    </lineage>
</organism>
<gene>
    <name evidence="1" type="ordered locus">Psed_0011</name>
</gene>
<keyword evidence="2" id="KW-1185">Reference proteome</keyword>